<comment type="catalytic activity">
    <reaction evidence="14">
        <text>L-pipecolate + NADP(+) = Delta(1)-piperideine-2-carboxylate + NADPH + H(+)</text>
        <dbReference type="Rhea" id="RHEA:12524"/>
        <dbReference type="ChEBI" id="CHEBI:15378"/>
        <dbReference type="ChEBI" id="CHEBI:57783"/>
        <dbReference type="ChEBI" id="CHEBI:58349"/>
        <dbReference type="ChEBI" id="CHEBI:61185"/>
        <dbReference type="ChEBI" id="CHEBI:77631"/>
        <dbReference type="EC" id="1.5.1.1"/>
    </reaction>
    <physiologicalReaction direction="right-to-left" evidence="14">
        <dbReference type="Rhea" id="RHEA:12526"/>
    </physiologicalReaction>
</comment>
<evidence type="ECO:0000313" key="20">
    <source>
        <dbReference type="RefSeq" id="XP_022105056.1"/>
    </source>
</evidence>
<dbReference type="GO" id="GO:0005737">
    <property type="term" value="C:cytoplasm"/>
    <property type="evidence" value="ECO:0007669"/>
    <property type="project" value="TreeGrafter"/>
</dbReference>
<reference evidence="19 20" key="1">
    <citation type="submission" date="2025-04" db="UniProtKB">
        <authorList>
            <consortium name="RefSeq"/>
        </authorList>
    </citation>
    <scope>IDENTIFICATION</scope>
</reference>
<evidence type="ECO:0000256" key="13">
    <source>
        <dbReference type="ARBA" id="ARBA00093264"/>
    </source>
</evidence>
<name>A0A8B7ZNU2_ACAPL</name>
<comment type="catalytic activity">
    <reaction evidence="11">
        <text>(S)-cystathionine ketimine + NADH + 2 H(+) = (3R,5S)-2,3,5,6,7-pentahydro-1,4-thiazepine-3,5-dicarboxylate + NAD(+)</text>
        <dbReference type="Rhea" id="RHEA:68032"/>
        <dbReference type="ChEBI" id="CHEBI:15378"/>
        <dbReference type="ChEBI" id="CHEBI:57540"/>
        <dbReference type="ChEBI" id="CHEBI:57945"/>
        <dbReference type="ChEBI" id="CHEBI:176808"/>
        <dbReference type="ChEBI" id="CHEBI:176810"/>
    </reaction>
    <physiologicalReaction direction="left-to-right" evidence="11">
        <dbReference type="Rhea" id="RHEA:68033"/>
    </physiologicalReaction>
</comment>
<gene>
    <name evidence="19 20 21" type="primary">LOC110986982</name>
</gene>
<accession>A0A8B7ZNU2</accession>
<evidence type="ECO:0000256" key="17">
    <source>
        <dbReference type="ARBA" id="ARBA00093650"/>
    </source>
</evidence>
<dbReference type="Gene3D" id="3.30.1780.10">
    <property type="entry name" value="ornithine cyclodeaminase, domain 1"/>
    <property type="match status" value="1"/>
</dbReference>
<dbReference type="EC" id="1.5.1.25" evidence="2"/>
<dbReference type="GO" id="GO:0042562">
    <property type="term" value="F:hormone binding"/>
    <property type="evidence" value="ECO:0007669"/>
    <property type="project" value="TreeGrafter"/>
</dbReference>
<evidence type="ECO:0000256" key="14">
    <source>
        <dbReference type="ARBA" id="ARBA00093273"/>
    </source>
</evidence>
<dbReference type="RefSeq" id="XP_022105056.1">
    <property type="nucleotide sequence ID" value="XM_022249364.1"/>
</dbReference>
<dbReference type="GeneID" id="110986982"/>
<evidence type="ECO:0000256" key="8">
    <source>
        <dbReference type="ARBA" id="ARBA00093226"/>
    </source>
</evidence>
<dbReference type="Gene3D" id="3.40.50.720">
    <property type="entry name" value="NAD(P)-binding Rossmann-like Domain"/>
    <property type="match status" value="1"/>
</dbReference>
<dbReference type="RefSeq" id="XP_022105048.1">
    <property type="nucleotide sequence ID" value="XM_022249356.1"/>
</dbReference>
<evidence type="ECO:0000256" key="10">
    <source>
        <dbReference type="ARBA" id="ARBA00093248"/>
    </source>
</evidence>
<dbReference type="GO" id="GO:0050241">
    <property type="term" value="F:pyrroline-2-carboxylate reductase activity"/>
    <property type="evidence" value="ECO:0007669"/>
    <property type="project" value="UniProtKB-EC"/>
</dbReference>
<keyword evidence="18" id="KW-1185">Reference proteome</keyword>
<dbReference type="GO" id="GO:0047127">
    <property type="term" value="F:thiomorpholine-carboxylate dehydrogenase activity"/>
    <property type="evidence" value="ECO:0007669"/>
    <property type="project" value="UniProtKB-EC"/>
</dbReference>
<comment type="catalytic activity">
    <reaction evidence="5">
        <text>L-pipecolate + NAD(+) = Delta(1)-piperideine-2-carboxylate + NADH + H(+)</text>
        <dbReference type="Rhea" id="RHEA:30807"/>
        <dbReference type="ChEBI" id="CHEBI:15378"/>
        <dbReference type="ChEBI" id="CHEBI:57540"/>
        <dbReference type="ChEBI" id="CHEBI:57945"/>
        <dbReference type="ChEBI" id="CHEBI:61185"/>
        <dbReference type="ChEBI" id="CHEBI:77631"/>
        <dbReference type="EC" id="1.5.1.1"/>
    </reaction>
    <physiologicalReaction direction="right-to-left" evidence="5">
        <dbReference type="Rhea" id="RHEA:30809"/>
    </physiologicalReaction>
</comment>
<evidence type="ECO:0000256" key="4">
    <source>
        <dbReference type="ARBA" id="ARBA00033420"/>
    </source>
</evidence>
<dbReference type="AlphaFoldDB" id="A0A8B7ZNU2"/>
<comment type="catalytic activity">
    <reaction evidence="13">
        <text>L-proline + NAD(+) = 1-pyrroline-2-carboxylate + NADH + H(+)</text>
        <dbReference type="Rhea" id="RHEA:20321"/>
        <dbReference type="ChEBI" id="CHEBI:15378"/>
        <dbReference type="ChEBI" id="CHEBI:39785"/>
        <dbReference type="ChEBI" id="CHEBI:57540"/>
        <dbReference type="ChEBI" id="CHEBI:57945"/>
        <dbReference type="ChEBI" id="CHEBI:60039"/>
        <dbReference type="EC" id="1.5.1.1"/>
    </reaction>
    <physiologicalReaction direction="right-to-left" evidence="13">
        <dbReference type="Rhea" id="RHEA:20323"/>
    </physiologicalReaction>
</comment>
<organism evidence="18 20">
    <name type="scientific">Acanthaster planci</name>
    <name type="common">Crown-of-thorns starfish</name>
    <dbReference type="NCBI Taxonomy" id="133434"/>
    <lineage>
        <taxon>Eukaryota</taxon>
        <taxon>Metazoa</taxon>
        <taxon>Echinodermata</taxon>
        <taxon>Eleutherozoa</taxon>
        <taxon>Asterozoa</taxon>
        <taxon>Asteroidea</taxon>
        <taxon>Valvatacea</taxon>
        <taxon>Valvatida</taxon>
        <taxon>Acanthasteridae</taxon>
        <taxon>Acanthaster</taxon>
    </lineage>
</organism>
<comment type="catalytic activity">
    <reaction evidence="9">
        <text>(S)-cystathionine ketimine + NADPH + 2 H(+) = (3R,5S)-2,3,5,6,7-pentahydro-1,4-thiazepine-3,5-dicarboxylate + NADP(+)</text>
        <dbReference type="Rhea" id="RHEA:68036"/>
        <dbReference type="ChEBI" id="CHEBI:15378"/>
        <dbReference type="ChEBI" id="CHEBI:57783"/>
        <dbReference type="ChEBI" id="CHEBI:58349"/>
        <dbReference type="ChEBI" id="CHEBI:176808"/>
        <dbReference type="ChEBI" id="CHEBI:176810"/>
    </reaction>
    <physiologicalReaction direction="left-to-right" evidence="9">
        <dbReference type="Rhea" id="RHEA:68037"/>
    </physiologicalReaction>
</comment>
<evidence type="ECO:0000313" key="19">
    <source>
        <dbReference type="RefSeq" id="XP_022105048.1"/>
    </source>
</evidence>
<dbReference type="OMA" id="QARWQTR"/>
<dbReference type="PANTHER" id="PTHR13812:SF19">
    <property type="entry name" value="KETIMINE REDUCTASE MU-CRYSTALLIN"/>
    <property type="match status" value="1"/>
</dbReference>
<comment type="catalytic activity">
    <reaction evidence="10">
        <text>(R)-lanthionine ketimine + NADPH + 2 H(+) = (3R,5R)-1,4-thiomorpholine-3,5-dicarboxylate + NADP(+)</text>
        <dbReference type="Rhea" id="RHEA:68040"/>
        <dbReference type="ChEBI" id="CHEBI:15378"/>
        <dbReference type="ChEBI" id="CHEBI:57783"/>
        <dbReference type="ChEBI" id="CHEBI:58349"/>
        <dbReference type="ChEBI" id="CHEBI:176891"/>
        <dbReference type="ChEBI" id="CHEBI:176892"/>
    </reaction>
    <physiologicalReaction direction="left-to-right" evidence="10">
        <dbReference type="Rhea" id="RHEA:68041"/>
    </physiologicalReaction>
</comment>
<dbReference type="InterPro" id="IPR036291">
    <property type="entry name" value="NAD(P)-bd_dom_sf"/>
</dbReference>
<proteinExistence type="inferred from homology"/>
<evidence type="ECO:0000256" key="7">
    <source>
        <dbReference type="ARBA" id="ARBA00093203"/>
    </source>
</evidence>
<evidence type="ECO:0000313" key="21">
    <source>
        <dbReference type="RefSeq" id="XP_022105063.1"/>
    </source>
</evidence>
<dbReference type="SUPFAM" id="SSF51735">
    <property type="entry name" value="NAD(P)-binding Rossmann-fold domains"/>
    <property type="match status" value="1"/>
</dbReference>
<dbReference type="PIRSF" id="PIRSF001439">
    <property type="entry name" value="CryM"/>
    <property type="match status" value="1"/>
</dbReference>
<evidence type="ECO:0000256" key="15">
    <source>
        <dbReference type="ARBA" id="ARBA00093567"/>
    </source>
</evidence>
<protein>
    <recommendedName>
        <fullName evidence="3">Ketimine reductase mu-crystallin</fullName>
        <ecNumber evidence="16">1.5.1.1</ecNumber>
        <ecNumber evidence="2">1.5.1.25</ecNumber>
    </recommendedName>
    <alternativeName>
        <fullName evidence="17">1-piperideine-2-carboxylate/1-pyrroline-2-carboxylate reductase</fullName>
    </alternativeName>
    <alternativeName>
        <fullName evidence="4">NADP-regulated thyroid-hormone-binding protein</fullName>
    </alternativeName>
</protein>
<comment type="subunit">
    <text evidence="15">Homodimer. Binds the thyroid hormone triiodothyronine (T3); T3 binding inhibits enzymatic activity.</text>
</comment>
<evidence type="ECO:0000313" key="18">
    <source>
        <dbReference type="Proteomes" id="UP000694845"/>
    </source>
</evidence>
<evidence type="ECO:0000256" key="2">
    <source>
        <dbReference type="ARBA" id="ARBA00012883"/>
    </source>
</evidence>
<evidence type="ECO:0000256" key="12">
    <source>
        <dbReference type="ARBA" id="ARBA00093263"/>
    </source>
</evidence>
<evidence type="ECO:0000256" key="9">
    <source>
        <dbReference type="ARBA" id="ARBA00093227"/>
    </source>
</evidence>
<comment type="catalytic activity">
    <reaction evidence="8">
        <text>(3R)-1,4-thiomorpholine-3-carboxylate + NAD(+) = 3,4-dehydrothiomorpholine-3-carboxylate + NADH + 2 H(+)</text>
        <dbReference type="Rhea" id="RHEA:12504"/>
        <dbReference type="ChEBI" id="CHEBI:15378"/>
        <dbReference type="ChEBI" id="CHEBI:57540"/>
        <dbReference type="ChEBI" id="CHEBI:57945"/>
        <dbReference type="ChEBI" id="CHEBI:58517"/>
        <dbReference type="ChEBI" id="CHEBI:176873"/>
        <dbReference type="EC" id="1.5.1.25"/>
    </reaction>
    <physiologicalReaction direction="right-to-left" evidence="8">
        <dbReference type="Rhea" id="RHEA:12506"/>
    </physiologicalReaction>
</comment>
<dbReference type="InterPro" id="IPR023401">
    <property type="entry name" value="ODC_N"/>
</dbReference>
<dbReference type="RefSeq" id="XP_022105063.1">
    <property type="nucleotide sequence ID" value="XM_022249371.1"/>
</dbReference>
<comment type="similarity">
    <text evidence="1">Belongs to the ornithine cyclodeaminase/mu-crystallin family.</text>
</comment>
<dbReference type="PANTHER" id="PTHR13812">
    <property type="entry name" value="KETIMINE REDUCTASE MU-CRYSTALLIN"/>
    <property type="match status" value="1"/>
</dbReference>
<evidence type="ECO:0000256" key="16">
    <source>
        <dbReference type="ARBA" id="ARBA00093598"/>
    </source>
</evidence>
<sequence>MMSSARSPFIPFISSREVDNVLKYEDLIPVIEHALADFSRGKEGGVVQPLRTVCPVEDRNGRFFTMPCYSKNMGIIACKLMTSAPWPSEDDAPRVKIITALFGAHNGSLQAIVDSETLTSMRTAASSAVATKYLAPTGSRILTILGAGLVAGAHLEALAQVIQFSEIRVWTRTFSKAVTFAEKFGCAAFETAEEAVNNADVIVTVTRSHTPVLMSDWVKDGAHVNCVGAITPVQQELDPVLIRRAVIYVDSVQSASTESGDIVKSEANIFGEIGEVALGKLPARKNETTVFKSLGLAIEDAAASKLVYDKYYKPAGGN</sequence>
<dbReference type="Pfam" id="PF02423">
    <property type="entry name" value="OCD_Mu_crystall"/>
    <property type="match status" value="1"/>
</dbReference>
<evidence type="ECO:0000256" key="3">
    <source>
        <dbReference type="ARBA" id="ARBA00015173"/>
    </source>
</evidence>
<dbReference type="KEGG" id="aplc:110986982"/>
<dbReference type="Proteomes" id="UP000694845">
    <property type="component" value="Unplaced"/>
</dbReference>
<evidence type="ECO:0000256" key="6">
    <source>
        <dbReference type="ARBA" id="ARBA00093197"/>
    </source>
</evidence>
<dbReference type="FunFam" id="3.40.50.720:FF:000241">
    <property type="entry name" value="ketimine reductase mu-crystallin"/>
    <property type="match status" value="1"/>
</dbReference>
<dbReference type="EC" id="1.5.1.1" evidence="16"/>
<evidence type="ECO:0000256" key="1">
    <source>
        <dbReference type="ARBA" id="ARBA00008903"/>
    </source>
</evidence>
<comment type="catalytic activity">
    <reaction evidence="6">
        <text>Delta(2)-thiazoline-2-carboxylate + NADPH + 2 H(+) = L-thiazolidine-2-carboxylate + NADP(+)</text>
        <dbReference type="Rhea" id="RHEA:68072"/>
        <dbReference type="ChEBI" id="CHEBI:15378"/>
        <dbReference type="ChEBI" id="CHEBI:57783"/>
        <dbReference type="ChEBI" id="CHEBI:58349"/>
        <dbReference type="ChEBI" id="CHEBI:176895"/>
        <dbReference type="ChEBI" id="CHEBI:176896"/>
    </reaction>
    <physiologicalReaction direction="left-to-right" evidence="6">
        <dbReference type="Rhea" id="RHEA:68073"/>
    </physiologicalReaction>
</comment>
<evidence type="ECO:0000256" key="11">
    <source>
        <dbReference type="ARBA" id="ARBA00093250"/>
    </source>
</evidence>
<comment type="catalytic activity">
    <reaction evidence="12">
        <text>(3R)-1,4-thiomorpholine-3-carboxylate + NADP(+) = 3,4-dehydrothiomorpholine-3-carboxylate + NADPH + 2 H(+)</text>
        <dbReference type="Rhea" id="RHEA:12500"/>
        <dbReference type="ChEBI" id="CHEBI:15378"/>
        <dbReference type="ChEBI" id="CHEBI:57783"/>
        <dbReference type="ChEBI" id="CHEBI:58349"/>
        <dbReference type="ChEBI" id="CHEBI:58517"/>
        <dbReference type="ChEBI" id="CHEBI:176873"/>
        <dbReference type="EC" id="1.5.1.25"/>
    </reaction>
    <physiologicalReaction direction="right-to-left" evidence="12">
        <dbReference type="Rhea" id="RHEA:12502"/>
    </physiologicalReaction>
</comment>
<dbReference type="InterPro" id="IPR003462">
    <property type="entry name" value="ODC_Mu_crystall"/>
</dbReference>
<dbReference type="OrthoDB" id="41492at2759"/>
<comment type="catalytic activity">
    <reaction evidence="7">
        <text>L-proline + NADP(+) = 1-pyrroline-2-carboxylate + NADPH + H(+)</text>
        <dbReference type="Rhea" id="RHEA:20317"/>
        <dbReference type="ChEBI" id="CHEBI:15378"/>
        <dbReference type="ChEBI" id="CHEBI:39785"/>
        <dbReference type="ChEBI" id="CHEBI:57783"/>
        <dbReference type="ChEBI" id="CHEBI:58349"/>
        <dbReference type="ChEBI" id="CHEBI:60039"/>
        <dbReference type="EC" id="1.5.1.1"/>
    </reaction>
    <physiologicalReaction direction="right-to-left" evidence="7">
        <dbReference type="Rhea" id="RHEA:20319"/>
    </physiologicalReaction>
</comment>
<evidence type="ECO:0000256" key="5">
    <source>
        <dbReference type="ARBA" id="ARBA00093190"/>
    </source>
</evidence>